<dbReference type="Pfam" id="PF01585">
    <property type="entry name" value="G-patch"/>
    <property type="match status" value="1"/>
</dbReference>
<feature type="compositionally biased region" description="Basic and acidic residues" evidence="1">
    <location>
        <begin position="245"/>
        <end position="257"/>
    </location>
</feature>
<dbReference type="OrthoDB" id="29523at2759"/>
<feature type="domain" description="G-patch" evidence="2">
    <location>
        <begin position="446"/>
        <end position="492"/>
    </location>
</feature>
<keyword evidence="4" id="KW-1185">Reference proteome</keyword>
<gene>
    <name evidence="3" type="ORF">ZOSMA_16G01650</name>
</gene>
<feature type="region of interest" description="Disordered" evidence="1">
    <location>
        <begin position="167"/>
        <end position="205"/>
    </location>
</feature>
<feature type="region of interest" description="Disordered" evidence="1">
    <location>
        <begin position="244"/>
        <end position="266"/>
    </location>
</feature>
<dbReference type="Proteomes" id="UP000036987">
    <property type="component" value="Unassembled WGS sequence"/>
</dbReference>
<evidence type="ECO:0000313" key="3">
    <source>
        <dbReference type="EMBL" id="KMZ72193.1"/>
    </source>
</evidence>
<comment type="caution">
    <text evidence="3">The sequence shown here is derived from an EMBL/GenBank/DDBJ whole genome shotgun (WGS) entry which is preliminary data.</text>
</comment>
<organism evidence="3 4">
    <name type="scientific">Zostera marina</name>
    <name type="common">Eelgrass</name>
    <dbReference type="NCBI Taxonomy" id="29655"/>
    <lineage>
        <taxon>Eukaryota</taxon>
        <taxon>Viridiplantae</taxon>
        <taxon>Streptophyta</taxon>
        <taxon>Embryophyta</taxon>
        <taxon>Tracheophyta</taxon>
        <taxon>Spermatophyta</taxon>
        <taxon>Magnoliopsida</taxon>
        <taxon>Liliopsida</taxon>
        <taxon>Zosteraceae</taxon>
        <taxon>Zostera</taxon>
    </lineage>
</organism>
<dbReference type="SMART" id="SM00443">
    <property type="entry name" value="G_patch"/>
    <property type="match status" value="1"/>
</dbReference>
<dbReference type="PANTHER" id="PTHR47423">
    <property type="entry name" value="G-PATCH DOMAIN CONTAINING PROTEIN"/>
    <property type="match status" value="1"/>
</dbReference>
<dbReference type="AlphaFoldDB" id="A0A0K9PT23"/>
<dbReference type="STRING" id="29655.A0A0K9PT23"/>
<proteinExistence type="predicted"/>
<dbReference type="InterPro" id="IPR000467">
    <property type="entry name" value="G_patch_dom"/>
</dbReference>
<evidence type="ECO:0000256" key="1">
    <source>
        <dbReference type="SAM" id="MobiDB-lite"/>
    </source>
</evidence>
<sequence length="552" mass="61282">MRGGEWKSSTEKGKSCTNCTVFVDASTPLIPSAAPFFSQEQLNSRIILGSPFSNTPIVASLDTTPSAYSLRVAPSYDYGSSFFRGGQLGLGFQEEVDGVDTKVEIVEEEENVANDGMDVDVEDVCIDNAEALSSSWSQRKRFNKMNDGFLSIGGLELHTVDLSSAEEDSDGFMNEHDAGADDGLSESTDTHCSFGEDDDDYTDTSDMDEEVMEDYLKGIGGASELFKGTYLEKDHSHLFQSCRSDAQRSKTHKENQGGKKKHHKKMIASKHNDSLFNCSLDLDQINQKLKQVVIDGTSVFSFHPMHFRDCKLVQCLASIYHFQSIFQWAGKKRFVTVMQTKHTCLPSPFDKIRLEKLLRSSDERKSRSSISMKKTAGCRNESGKMYEETMVSYSTKPVSFIPCAITDDTKEVTAVDTSDQTAIEKFAHKSCGEIGLPKVGVFEMHTKGFGSKMLAKMGFVEGAGLGKDGQGISLPIQAIKRPKSLGLGAEFTDTCDESSEVKIMKPQLRKCRRRKSRLTGIEEKKSKVANVLGQHATKSSVITKKKRRRRRY</sequence>
<dbReference type="PANTHER" id="PTHR47423:SF2">
    <property type="entry name" value="PROTEIN SQS1"/>
    <property type="match status" value="1"/>
</dbReference>
<evidence type="ECO:0000313" key="4">
    <source>
        <dbReference type="Proteomes" id="UP000036987"/>
    </source>
</evidence>
<accession>A0A0K9PT23</accession>
<feature type="region of interest" description="Disordered" evidence="1">
    <location>
        <begin position="532"/>
        <end position="552"/>
    </location>
</feature>
<feature type="compositionally biased region" description="Acidic residues" evidence="1">
    <location>
        <begin position="195"/>
        <end position="205"/>
    </location>
</feature>
<dbReference type="PROSITE" id="PS50174">
    <property type="entry name" value="G_PATCH"/>
    <property type="match status" value="1"/>
</dbReference>
<name>A0A0K9PT23_ZOSMR</name>
<dbReference type="EMBL" id="LFYR01000643">
    <property type="protein sequence ID" value="KMZ72193.1"/>
    <property type="molecule type" value="Genomic_DNA"/>
</dbReference>
<reference evidence="4" key="1">
    <citation type="journal article" date="2016" name="Nature">
        <title>The genome of the seagrass Zostera marina reveals angiosperm adaptation to the sea.</title>
        <authorList>
            <person name="Olsen J.L."/>
            <person name="Rouze P."/>
            <person name="Verhelst B."/>
            <person name="Lin Y.-C."/>
            <person name="Bayer T."/>
            <person name="Collen J."/>
            <person name="Dattolo E."/>
            <person name="De Paoli E."/>
            <person name="Dittami S."/>
            <person name="Maumus F."/>
            <person name="Michel G."/>
            <person name="Kersting A."/>
            <person name="Lauritano C."/>
            <person name="Lohaus R."/>
            <person name="Toepel M."/>
            <person name="Tonon T."/>
            <person name="Vanneste K."/>
            <person name="Amirebrahimi M."/>
            <person name="Brakel J."/>
            <person name="Bostroem C."/>
            <person name="Chovatia M."/>
            <person name="Grimwood J."/>
            <person name="Jenkins J.W."/>
            <person name="Jueterbock A."/>
            <person name="Mraz A."/>
            <person name="Stam W.T."/>
            <person name="Tice H."/>
            <person name="Bornberg-Bauer E."/>
            <person name="Green P.J."/>
            <person name="Pearson G.A."/>
            <person name="Procaccini G."/>
            <person name="Duarte C.M."/>
            <person name="Schmutz J."/>
            <person name="Reusch T.B.H."/>
            <person name="Van de Peer Y."/>
        </authorList>
    </citation>
    <scope>NUCLEOTIDE SEQUENCE [LARGE SCALE GENOMIC DNA]</scope>
    <source>
        <strain evidence="4">cv. Finnish</strain>
    </source>
</reference>
<feature type="compositionally biased region" description="Basic residues" evidence="1">
    <location>
        <begin position="543"/>
        <end position="552"/>
    </location>
</feature>
<protein>
    <recommendedName>
        <fullName evidence="2">G-patch domain-containing protein</fullName>
    </recommendedName>
</protein>
<dbReference type="GO" id="GO:0003676">
    <property type="term" value="F:nucleic acid binding"/>
    <property type="evidence" value="ECO:0007669"/>
    <property type="project" value="InterPro"/>
</dbReference>
<evidence type="ECO:0000259" key="2">
    <source>
        <dbReference type="PROSITE" id="PS50174"/>
    </source>
</evidence>